<accession>A0AAV3RXE0</accession>
<feature type="domain" description="EF-hand" evidence="5">
    <location>
        <begin position="66"/>
        <end position="101"/>
    </location>
</feature>
<dbReference type="GO" id="GO:0005509">
    <property type="term" value="F:calcium ion binding"/>
    <property type="evidence" value="ECO:0007669"/>
    <property type="project" value="InterPro"/>
</dbReference>
<dbReference type="Pfam" id="PF13499">
    <property type="entry name" value="EF-hand_7"/>
    <property type="match status" value="2"/>
</dbReference>
<dbReference type="InterPro" id="IPR002048">
    <property type="entry name" value="EF_hand_dom"/>
</dbReference>
<dbReference type="InterPro" id="IPR011992">
    <property type="entry name" value="EF-hand-dom_pair"/>
</dbReference>
<evidence type="ECO:0000256" key="2">
    <source>
        <dbReference type="ARBA" id="ARBA00022723"/>
    </source>
</evidence>
<feature type="domain" description="EF-hand" evidence="5">
    <location>
        <begin position="147"/>
        <end position="182"/>
    </location>
</feature>
<dbReference type="GO" id="GO:0043226">
    <property type="term" value="C:organelle"/>
    <property type="evidence" value="ECO:0007669"/>
    <property type="project" value="UniProtKB-ARBA"/>
</dbReference>
<sequence length="223" mass="25264">MLMNILFLSFVFIVGLISTFFGFRQKRILVWFHSLTLMFTSRKTIAEIDDTSKNSIRSSSSTDSKDDMVELRRVFSMFDKNNDGFITKQELKESLKNIGMFVAQNDVEEMVAKVDANGDGLIDFDEFCELYGSVVKRDRGRNEEDDDKEMDLKEAFGVFDGDGDGLITVDELGLVLSSLGFKEGNRLENCKEMIGKVDEDGDGMVNFDEFKKMMKGGGKFFLS</sequence>
<organism evidence="6 7">
    <name type="scientific">Lithospermum erythrorhizon</name>
    <name type="common">Purple gromwell</name>
    <name type="synonym">Lithospermum officinale var. erythrorhizon</name>
    <dbReference type="NCBI Taxonomy" id="34254"/>
    <lineage>
        <taxon>Eukaryota</taxon>
        <taxon>Viridiplantae</taxon>
        <taxon>Streptophyta</taxon>
        <taxon>Embryophyta</taxon>
        <taxon>Tracheophyta</taxon>
        <taxon>Spermatophyta</taxon>
        <taxon>Magnoliopsida</taxon>
        <taxon>eudicotyledons</taxon>
        <taxon>Gunneridae</taxon>
        <taxon>Pentapetalae</taxon>
        <taxon>asterids</taxon>
        <taxon>lamiids</taxon>
        <taxon>Boraginales</taxon>
        <taxon>Boraginaceae</taxon>
        <taxon>Boraginoideae</taxon>
        <taxon>Lithospermeae</taxon>
        <taxon>Lithospermum</taxon>
    </lineage>
</organism>
<evidence type="ECO:0000256" key="1">
    <source>
        <dbReference type="ARBA" id="ARBA00003291"/>
    </source>
</evidence>
<name>A0AAV3RXE0_LITER</name>
<evidence type="ECO:0000313" key="6">
    <source>
        <dbReference type="EMBL" id="GAA0186411.1"/>
    </source>
</evidence>
<proteinExistence type="predicted"/>
<dbReference type="Gene3D" id="1.10.238.10">
    <property type="entry name" value="EF-hand"/>
    <property type="match status" value="2"/>
</dbReference>
<evidence type="ECO:0000256" key="4">
    <source>
        <dbReference type="ARBA" id="ARBA00022837"/>
    </source>
</evidence>
<feature type="domain" description="EF-hand" evidence="5">
    <location>
        <begin position="185"/>
        <end position="220"/>
    </location>
</feature>
<evidence type="ECO:0000259" key="5">
    <source>
        <dbReference type="PROSITE" id="PS50222"/>
    </source>
</evidence>
<dbReference type="GO" id="GO:0005737">
    <property type="term" value="C:cytoplasm"/>
    <property type="evidence" value="ECO:0007669"/>
    <property type="project" value="UniProtKB-ARBA"/>
</dbReference>
<dbReference type="Proteomes" id="UP001454036">
    <property type="component" value="Unassembled WGS sequence"/>
</dbReference>
<feature type="domain" description="EF-hand" evidence="5">
    <location>
        <begin position="102"/>
        <end position="137"/>
    </location>
</feature>
<dbReference type="PANTHER" id="PTHR10891">
    <property type="entry name" value="EF-HAND CALCIUM-BINDING DOMAIN CONTAINING PROTEIN"/>
    <property type="match status" value="1"/>
</dbReference>
<gene>
    <name evidence="6" type="ORF">LIER_33699</name>
</gene>
<evidence type="ECO:0000256" key="3">
    <source>
        <dbReference type="ARBA" id="ARBA00022737"/>
    </source>
</evidence>
<keyword evidence="4" id="KW-0106">Calcium</keyword>
<protein>
    <submittedName>
        <fullName evidence="6">Calmodulin-related</fullName>
    </submittedName>
</protein>
<keyword evidence="7" id="KW-1185">Reference proteome</keyword>
<dbReference type="FunFam" id="1.10.238.10:FF:000089">
    <property type="entry name" value="calmodulin-like protein 3"/>
    <property type="match status" value="1"/>
</dbReference>
<keyword evidence="3" id="KW-0677">Repeat</keyword>
<dbReference type="FunFam" id="1.10.238.10:FF:000178">
    <property type="entry name" value="Calmodulin-2 A"/>
    <property type="match status" value="1"/>
</dbReference>
<dbReference type="InterPro" id="IPR039647">
    <property type="entry name" value="EF_hand_pair_protein_CML-like"/>
</dbReference>
<evidence type="ECO:0000313" key="7">
    <source>
        <dbReference type="Proteomes" id="UP001454036"/>
    </source>
</evidence>
<comment type="caution">
    <text evidence="6">The sequence shown here is derived from an EMBL/GenBank/DDBJ whole genome shotgun (WGS) entry which is preliminary data.</text>
</comment>
<dbReference type="CDD" id="cd00051">
    <property type="entry name" value="EFh"/>
    <property type="match status" value="1"/>
</dbReference>
<dbReference type="InterPro" id="IPR018247">
    <property type="entry name" value="EF_Hand_1_Ca_BS"/>
</dbReference>
<dbReference type="PROSITE" id="PS50222">
    <property type="entry name" value="EF_HAND_2"/>
    <property type="match status" value="4"/>
</dbReference>
<dbReference type="PROSITE" id="PS00018">
    <property type="entry name" value="EF_HAND_1"/>
    <property type="match status" value="4"/>
</dbReference>
<comment type="function">
    <text evidence="1">Potential calcium sensor.</text>
</comment>
<dbReference type="SUPFAM" id="SSF47473">
    <property type="entry name" value="EF-hand"/>
    <property type="match status" value="1"/>
</dbReference>
<dbReference type="SMART" id="SM00054">
    <property type="entry name" value="EFh"/>
    <property type="match status" value="4"/>
</dbReference>
<reference evidence="6 7" key="1">
    <citation type="submission" date="2024-01" db="EMBL/GenBank/DDBJ databases">
        <title>The complete chloroplast genome sequence of Lithospermum erythrorhizon: insights into the phylogenetic relationship among Boraginaceae species and the maternal lineages of purple gromwells.</title>
        <authorList>
            <person name="Okada T."/>
            <person name="Watanabe K."/>
        </authorList>
    </citation>
    <scope>NUCLEOTIDE SEQUENCE [LARGE SCALE GENOMIC DNA]</scope>
</reference>
<dbReference type="AlphaFoldDB" id="A0AAV3RXE0"/>
<dbReference type="EMBL" id="BAABME010013676">
    <property type="protein sequence ID" value="GAA0186411.1"/>
    <property type="molecule type" value="Genomic_DNA"/>
</dbReference>
<keyword evidence="2" id="KW-0479">Metal-binding</keyword>